<proteinExistence type="predicted"/>
<feature type="region of interest" description="Disordered" evidence="1">
    <location>
        <begin position="115"/>
        <end position="141"/>
    </location>
</feature>
<feature type="region of interest" description="Disordered" evidence="1">
    <location>
        <begin position="1"/>
        <end position="22"/>
    </location>
</feature>
<feature type="compositionally biased region" description="Basic residues" evidence="1">
    <location>
        <begin position="1"/>
        <end position="14"/>
    </location>
</feature>
<evidence type="ECO:0000256" key="1">
    <source>
        <dbReference type="SAM" id="MobiDB-lite"/>
    </source>
</evidence>
<evidence type="ECO:0000313" key="3">
    <source>
        <dbReference type="Proteomes" id="UP000472372"/>
    </source>
</evidence>
<accession>A0A6S6WQV0</accession>
<name>A0A6S6WQV0_9PLEO</name>
<feature type="compositionally biased region" description="Acidic residues" evidence="1">
    <location>
        <begin position="117"/>
        <end position="127"/>
    </location>
</feature>
<dbReference type="AlphaFoldDB" id="A0A6S6WQV0"/>
<reference evidence="2" key="1">
    <citation type="submission" date="2021-02" db="EMBL/GenBank/DDBJ databases">
        <authorList>
            <person name="Syme A R."/>
            <person name="Syme A R."/>
            <person name="Moolhuijzen P."/>
        </authorList>
    </citation>
    <scope>NUCLEOTIDE SEQUENCE</scope>
    <source>
        <strain evidence="2">W1-1</strain>
    </source>
</reference>
<dbReference type="EMBL" id="HG992988">
    <property type="protein sequence ID" value="CAE7218235.1"/>
    <property type="molecule type" value="Genomic_DNA"/>
</dbReference>
<organism evidence="2 3">
    <name type="scientific">Pyrenophora teres f. teres</name>
    <dbReference type="NCBI Taxonomy" id="97479"/>
    <lineage>
        <taxon>Eukaryota</taxon>
        <taxon>Fungi</taxon>
        <taxon>Dikarya</taxon>
        <taxon>Ascomycota</taxon>
        <taxon>Pezizomycotina</taxon>
        <taxon>Dothideomycetes</taxon>
        <taxon>Pleosporomycetidae</taxon>
        <taxon>Pleosporales</taxon>
        <taxon>Pleosporineae</taxon>
        <taxon>Pleosporaceae</taxon>
        <taxon>Pyrenophora</taxon>
    </lineage>
</organism>
<protein>
    <submittedName>
        <fullName evidence="2">Uncharacterized protein</fullName>
    </submittedName>
</protein>
<dbReference type="Proteomes" id="UP000472372">
    <property type="component" value="Chromosome 12"/>
</dbReference>
<gene>
    <name evidence="2" type="ORF">PTTW11_11013</name>
</gene>
<evidence type="ECO:0000313" key="2">
    <source>
        <dbReference type="EMBL" id="CAE7218235.1"/>
    </source>
</evidence>
<sequence>MAPIKHKGRPKKTTQPKYGDLRTYFPTIPKQVSPAPANSTPNAASRGIGTLGHVQRYQKVRAFTPVKIKEEELSSADEDETYGTDTEASLDFGTLIRALYHEIARVMAPVQIKEEELSSAEEEDDEQNAGTGSATETEGEDMVVTQPVRAPMHAFYRAHASATKYFDEFSYALGKLNQAMQTPNSNGGPVIDVPRSIVRGEYTLYSPEWMSLHQYNHPHLWTAQSAPTWSAGTLRLGYRWGQSGGMVGLEFTITGIDHVFTTVVDIEGKEAGHAHAFGTHTLVVFVGGPYIGLQIAKGYLGVELEAGEDPLIQFHGILDRTEEEMYKWGSGMPERKRYPYYKAPYTATLPQARARC</sequence>